<dbReference type="Proteomes" id="UP001165083">
    <property type="component" value="Unassembled WGS sequence"/>
</dbReference>
<keyword evidence="2" id="KW-1185">Reference proteome</keyword>
<name>A0A9W6TI30_9STRA</name>
<evidence type="ECO:0000313" key="2">
    <source>
        <dbReference type="Proteomes" id="UP001165083"/>
    </source>
</evidence>
<reference evidence="1" key="1">
    <citation type="submission" date="2023-04" db="EMBL/GenBank/DDBJ databases">
        <title>Phytophthora lilii NBRC 32176.</title>
        <authorList>
            <person name="Ichikawa N."/>
            <person name="Sato H."/>
            <person name="Tonouchi N."/>
        </authorList>
    </citation>
    <scope>NUCLEOTIDE SEQUENCE</scope>
    <source>
        <strain evidence="1">NBRC 32176</strain>
    </source>
</reference>
<sequence>MHPFLLRKTLHPLHHQYTDLYPWFVALQQVGPHNVERLRAVVPGRLLRHTRRQRIDVRGQEHRSRPHFLQLRRQVDEHGATAATARIGICINVSVNPHQPSTFLLDTHPISTQSAGSSAFNVGNSSCNASRNRKVSSAGSYTSQSYAMSISGSSAMPPTSPLRSSKVPKWVHPTALRAPITI</sequence>
<organism evidence="1 2">
    <name type="scientific">Phytophthora lilii</name>
    <dbReference type="NCBI Taxonomy" id="2077276"/>
    <lineage>
        <taxon>Eukaryota</taxon>
        <taxon>Sar</taxon>
        <taxon>Stramenopiles</taxon>
        <taxon>Oomycota</taxon>
        <taxon>Peronosporomycetes</taxon>
        <taxon>Peronosporales</taxon>
        <taxon>Peronosporaceae</taxon>
        <taxon>Phytophthora</taxon>
    </lineage>
</organism>
<evidence type="ECO:0000313" key="1">
    <source>
        <dbReference type="EMBL" id="GMF13012.1"/>
    </source>
</evidence>
<protein>
    <submittedName>
        <fullName evidence="1">Unnamed protein product</fullName>
    </submittedName>
</protein>
<accession>A0A9W6TI30</accession>
<proteinExistence type="predicted"/>
<gene>
    <name evidence="1" type="ORF">Plil01_000353800</name>
</gene>
<comment type="caution">
    <text evidence="1">The sequence shown here is derived from an EMBL/GenBank/DDBJ whole genome shotgun (WGS) entry which is preliminary data.</text>
</comment>
<dbReference type="EMBL" id="BSXW01000138">
    <property type="protein sequence ID" value="GMF13012.1"/>
    <property type="molecule type" value="Genomic_DNA"/>
</dbReference>
<dbReference type="AlphaFoldDB" id="A0A9W6TI30"/>